<comment type="caution">
    <text evidence="3">The sequence shown here is derived from an EMBL/GenBank/DDBJ whole genome shotgun (WGS) entry which is preliminary data.</text>
</comment>
<protein>
    <recommendedName>
        <fullName evidence="2">Glycolipid transfer protein domain-containing protein</fullName>
    </recommendedName>
</protein>
<feature type="compositionally biased region" description="Acidic residues" evidence="1">
    <location>
        <begin position="13"/>
        <end position="24"/>
    </location>
</feature>
<organism evidence="3 4">
    <name type="scientific">Musa balbisiana</name>
    <name type="common">Banana</name>
    <dbReference type="NCBI Taxonomy" id="52838"/>
    <lineage>
        <taxon>Eukaryota</taxon>
        <taxon>Viridiplantae</taxon>
        <taxon>Streptophyta</taxon>
        <taxon>Embryophyta</taxon>
        <taxon>Tracheophyta</taxon>
        <taxon>Spermatophyta</taxon>
        <taxon>Magnoliopsida</taxon>
        <taxon>Liliopsida</taxon>
        <taxon>Zingiberales</taxon>
        <taxon>Musaceae</taxon>
        <taxon>Musa</taxon>
    </lineage>
</organism>
<dbReference type="Pfam" id="PF08718">
    <property type="entry name" value="GLTP"/>
    <property type="match status" value="1"/>
</dbReference>
<evidence type="ECO:0000259" key="2">
    <source>
        <dbReference type="Pfam" id="PF08718"/>
    </source>
</evidence>
<dbReference type="GO" id="GO:0016020">
    <property type="term" value="C:membrane"/>
    <property type="evidence" value="ECO:0007669"/>
    <property type="project" value="TreeGrafter"/>
</dbReference>
<dbReference type="GO" id="GO:1902388">
    <property type="term" value="F:ceramide 1-phosphate transfer activity"/>
    <property type="evidence" value="ECO:0007669"/>
    <property type="project" value="TreeGrafter"/>
</dbReference>
<feature type="compositionally biased region" description="Basic and acidic residues" evidence="1">
    <location>
        <begin position="1"/>
        <end position="12"/>
    </location>
</feature>
<evidence type="ECO:0000256" key="1">
    <source>
        <dbReference type="SAM" id="MobiDB-lite"/>
    </source>
</evidence>
<evidence type="ECO:0000313" key="4">
    <source>
        <dbReference type="Proteomes" id="UP000317650"/>
    </source>
</evidence>
<dbReference type="InterPro" id="IPR014830">
    <property type="entry name" value="Glycolipid_transfer_prot_dom"/>
</dbReference>
<sequence>MRPGEDKGGMGKEEEEEEEEEEEAEKTKKKTKDKDRSAIRLAVEELSLVEHQGKASTLAFLAVSNLLLQFLDKIGPTVAVLRHDIRRNIERLEDVYVSDASGYSSLVDVIKKEVSEGTARKSDSCTRATLWLTRSMDFSVALLEILNKDSELSLQQVVEEAYKTTLKPWHGWISSAAYKVALKLIPEKKLFISLLMGKAQDQNMLKSDIQNLVSLVQPLLTDIHANLKKLRLDRLKST</sequence>
<dbReference type="GO" id="GO:0005829">
    <property type="term" value="C:cytosol"/>
    <property type="evidence" value="ECO:0007669"/>
    <property type="project" value="TreeGrafter"/>
</dbReference>
<dbReference type="InterPro" id="IPR036497">
    <property type="entry name" value="GLTP_sf"/>
</dbReference>
<keyword evidence="4" id="KW-1185">Reference proteome</keyword>
<dbReference type="PANTHER" id="PTHR10219:SF34">
    <property type="entry name" value="GLYCOLIPID TRANSFER PROTEIN 3"/>
    <property type="match status" value="1"/>
</dbReference>
<accession>A0A4S8K7D2</accession>
<dbReference type="PANTHER" id="PTHR10219">
    <property type="entry name" value="GLYCOLIPID TRANSFER PROTEIN-RELATED"/>
    <property type="match status" value="1"/>
</dbReference>
<feature type="region of interest" description="Disordered" evidence="1">
    <location>
        <begin position="1"/>
        <end position="34"/>
    </location>
</feature>
<dbReference type="GO" id="GO:1902387">
    <property type="term" value="F:ceramide 1-phosphate binding"/>
    <property type="evidence" value="ECO:0007669"/>
    <property type="project" value="TreeGrafter"/>
</dbReference>
<dbReference type="AlphaFoldDB" id="A0A4S8K7D2"/>
<dbReference type="Gene3D" id="1.10.3520.10">
    <property type="entry name" value="Glycolipid transfer protein"/>
    <property type="match status" value="1"/>
</dbReference>
<proteinExistence type="predicted"/>
<reference evidence="3 4" key="1">
    <citation type="journal article" date="2019" name="Nat. Plants">
        <title>Genome sequencing of Musa balbisiana reveals subgenome evolution and function divergence in polyploid bananas.</title>
        <authorList>
            <person name="Yao X."/>
        </authorList>
    </citation>
    <scope>NUCLEOTIDE SEQUENCE [LARGE SCALE GENOMIC DNA]</scope>
    <source>
        <strain evidence="4">cv. DH-PKW</strain>
        <tissue evidence="3">Leaves</tissue>
    </source>
</reference>
<dbReference type="Proteomes" id="UP000317650">
    <property type="component" value="Chromosome 8"/>
</dbReference>
<name>A0A4S8K7D2_MUSBA</name>
<evidence type="ECO:0000313" key="3">
    <source>
        <dbReference type="EMBL" id="THU70856.1"/>
    </source>
</evidence>
<dbReference type="EMBL" id="PYDT01000002">
    <property type="protein sequence ID" value="THU70856.1"/>
    <property type="molecule type" value="Genomic_DNA"/>
</dbReference>
<feature type="domain" description="Glycolipid transfer protein" evidence="2">
    <location>
        <begin position="56"/>
        <end position="196"/>
    </location>
</feature>
<gene>
    <name evidence="3" type="ORF">C4D60_Mb08t29420</name>
</gene>
<dbReference type="SUPFAM" id="SSF110004">
    <property type="entry name" value="Glycolipid transfer protein, GLTP"/>
    <property type="match status" value="1"/>
</dbReference>
<dbReference type="STRING" id="52838.A0A4S8K7D2"/>